<proteinExistence type="predicted"/>
<dbReference type="SUPFAM" id="SSF52540">
    <property type="entry name" value="P-loop containing nucleoside triphosphate hydrolases"/>
    <property type="match status" value="2"/>
</dbReference>
<dbReference type="InterPro" id="IPR027417">
    <property type="entry name" value="P-loop_NTPase"/>
</dbReference>
<gene>
    <name evidence="2" type="ORF">IQ276_25355</name>
</gene>
<reference evidence="2" key="1">
    <citation type="submission" date="2020-10" db="EMBL/GenBank/DDBJ databases">
        <authorList>
            <person name="Castelo-Branco R."/>
            <person name="Eusebio N."/>
            <person name="Adriana R."/>
            <person name="Vieira A."/>
            <person name="Brugerolle De Fraissinette N."/>
            <person name="Rezende De Castro R."/>
            <person name="Schneider M.P."/>
            <person name="Vasconcelos V."/>
            <person name="Leao P.N."/>
        </authorList>
    </citation>
    <scope>NUCLEOTIDE SEQUENCE</scope>
    <source>
        <strain evidence="2">LEGE 12446</strain>
    </source>
</reference>
<comment type="caution">
    <text evidence="2">The sequence shown here is derived from an EMBL/GenBank/DDBJ whole genome shotgun (WGS) entry which is preliminary data.</text>
</comment>
<dbReference type="PROSITE" id="PS50837">
    <property type="entry name" value="NACHT"/>
    <property type="match status" value="1"/>
</dbReference>
<protein>
    <submittedName>
        <fullName evidence="2">NACHT domain-containing protein</fullName>
    </submittedName>
</protein>
<dbReference type="Proteomes" id="UP000622533">
    <property type="component" value="Unassembled WGS sequence"/>
</dbReference>
<dbReference type="PANTHER" id="PTHR46844:SF1">
    <property type="entry name" value="SLR5058 PROTEIN"/>
    <property type="match status" value="1"/>
</dbReference>
<dbReference type="Pfam" id="PF05729">
    <property type="entry name" value="NACHT"/>
    <property type="match status" value="1"/>
</dbReference>
<evidence type="ECO:0000259" key="1">
    <source>
        <dbReference type="PROSITE" id="PS50837"/>
    </source>
</evidence>
<dbReference type="RefSeq" id="WP_193920781.1">
    <property type="nucleotide sequence ID" value="NZ_JADEXS020000001.1"/>
</dbReference>
<organism evidence="2 3">
    <name type="scientific">Desmonostoc muscorum LEGE 12446</name>
    <dbReference type="NCBI Taxonomy" id="1828758"/>
    <lineage>
        <taxon>Bacteria</taxon>
        <taxon>Bacillati</taxon>
        <taxon>Cyanobacteriota</taxon>
        <taxon>Cyanophyceae</taxon>
        <taxon>Nostocales</taxon>
        <taxon>Nostocaceae</taxon>
        <taxon>Desmonostoc</taxon>
    </lineage>
</organism>
<accession>A0A8J6ZR80</accession>
<feature type="domain" description="NACHT" evidence="1">
    <location>
        <begin position="266"/>
        <end position="601"/>
    </location>
</feature>
<keyword evidence="3" id="KW-1185">Reference proteome</keyword>
<dbReference type="AlphaFoldDB" id="A0A8J6ZR80"/>
<evidence type="ECO:0000313" key="3">
    <source>
        <dbReference type="Proteomes" id="UP000622533"/>
    </source>
</evidence>
<dbReference type="InterPro" id="IPR054547">
    <property type="entry name" value="NNH1"/>
</dbReference>
<dbReference type="Pfam" id="PF22733">
    <property type="entry name" value="NNH1"/>
    <property type="match status" value="1"/>
</dbReference>
<dbReference type="Gene3D" id="3.40.50.300">
    <property type="entry name" value="P-loop containing nucleotide triphosphate hydrolases"/>
    <property type="match status" value="1"/>
</dbReference>
<dbReference type="InterPro" id="IPR007111">
    <property type="entry name" value="NACHT_NTPase"/>
</dbReference>
<name>A0A8J6ZR80_DESMC</name>
<evidence type="ECO:0000313" key="2">
    <source>
        <dbReference type="EMBL" id="MBE9025632.1"/>
    </source>
</evidence>
<dbReference type="PANTHER" id="PTHR46844">
    <property type="entry name" value="SLR5058 PROTEIN"/>
    <property type="match status" value="1"/>
</dbReference>
<dbReference type="EMBL" id="JADEXS010000449">
    <property type="protein sequence ID" value="MBE9025632.1"/>
    <property type="molecule type" value="Genomic_DNA"/>
</dbReference>
<sequence>MLASSIGFFEKVLGGIILAPVKDKIGDIIKQRNVERKIGECADVAGQLLDNYFQGEKLSEGQVELVIYEVQQAIHLSNINAELLASVSLKPEKLFDHILGKYPIPQSIREEKLEYLFEMALQVSAERLCEVALSFTDWEKQGWKRNFDGIDKILEKLNEIIDKIGSGGESGDEKFENLYYRSYLLRKLARIDASTLRASSSVSLDLTTVFVEPDVISISKLFQVQENEAQKIDCLISLENERQNFISRGESEDKRVAAETFIPQHKKCAIVGLPGSGKTTLLQHLLLVAANCEILFGETKGVVPVLIKIRELDLNNLPGADKLLQAAEGNQVLSDKCPGFLERQLEIGRVLLLIDGLDEVIPEKRQAVMAWIRAFVEMYPNSRYVISSRPAGYQSEEFQKLGFTEVTLCNFTSDQIRKYVQRWTTAIELSESKSQEEIEQASTESADALVDSTESNPYVRGIAANPLMLSTLCLVQKYEGGRLPNRRVVLYQRCVEGLLFHWDQKRGLPEAILGLPLPRKMLLLRRLAIEMQVEGVAEIEESKIEQSFINSLNEVGEKADVKQILANIRDRSGLLVERRPGIYGFSHLTFQEYLAALSIKEGDYKEEGKNYDRFFLFSQWSHSQWSEVIALYAGVASKDSVENILKALIQTKNPQAVILAGNCLAAAENPGLVIQKEVINELLSLSEELEVEGSNPISFTISEILNTLNEQIVMKQALAALDNLEVVNSVSFLLKKKDNTCIDSVFQAGKRILLGEQKPAKWDFVISLILLEIEDYNAADALGKLADIAIQKSCVDSSLGVLYGFWYIGFWSLNRRKITQLPGILNLFNQELAQEYHINLCKFIAVVSSENIFMALLQQEQVGDIFSDITYILDNRKSASLKTLIKKIAFLVEHSDNSLREYAIQASNNLLWCVSQIEKLKQSSEKTTAQEEQKK</sequence>